<keyword evidence="3" id="KW-0677">Repeat</keyword>
<dbReference type="PROSITE" id="PS51873">
    <property type="entry name" value="TRIAD"/>
    <property type="match status" value="1"/>
</dbReference>
<dbReference type="EMBL" id="BSXW01000619">
    <property type="protein sequence ID" value="GMF26633.1"/>
    <property type="molecule type" value="Genomic_DNA"/>
</dbReference>
<evidence type="ECO:0000256" key="2">
    <source>
        <dbReference type="ARBA" id="ARBA00022723"/>
    </source>
</evidence>
<evidence type="ECO:0000259" key="10">
    <source>
        <dbReference type="PROSITE" id="PS51873"/>
    </source>
</evidence>
<dbReference type="Pfam" id="PF13923">
    <property type="entry name" value="zf-C3HC4_2"/>
    <property type="match status" value="1"/>
</dbReference>
<evidence type="ECO:0000256" key="3">
    <source>
        <dbReference type="ARBA" id="ARBA00022737"/>
    </source>
</evidence>
<dbReference type="AlphaFoldDB" id="A0A9W6X1B5"/>
<keyword evidence="2" id="KW-0479">Metal-binding</keyword>
<dbReference type="PANTHER" id="PTHR11685">
    <property type="entry name" value="RBR FAMILY RING FINGER AND IBR DOMAIN-CONTAINING"/>
    <property type="match status" value="1"/>
</dbReference>
<gene>
    <name evidence="11" type="ORF">Plil01_001108100</name>
</gene>
<dbReference type="Gene3D" id="3.30.40.10">
    <property type="entry name" value="Zinc/RING finger domain, C3HC4 (zinc finger)"/>
    <property type="match status" value="1"/>
</dbReference>
<dbReference type="SUPFAM" id="SSF57850">
    <property type="entry name" value="RING/U-box"/>
    <property type="match status" value="1"/>
</dbReference>
<keyword evidence="1" id="KW-0808">Transferase</keyword>
<comment type="caution">
    <text evidence="11">The sequence shown here is derived from an EMBL/GenBank/DDBJ whole genome shotgun (WGS) entry which is preliminary data.</text>
</comment>
<sequence length="224" mass="24293">MSAPAEPPLSPLSDDEYHYSDVEDEDEYQYSDEDDAASVQSDAVGAKKPHAADSLSPLGSGSAAKKKRLSPGLGQAGAYKPQDYHVIDEAELLQEQQALVSEIAQVLEISAPVASVLLRYFNWNKEKLFEGYYADPAKTKHEAGVEFADAPAPALPAGAKVDCNICCDEYEAAEVFGMGCGHVYCLNCWKPYLSLKIQEGPICVTTTCPAHGCKEVRWRSVIMA</sequence>
<dbReference type="CDD" id="cd16626">
    <property type="entry name" value="RING-HC_RBR_HHARI"/>
    <property type="match status" value="1"/>
</dbReference>
<keyword evidence="5" id="KW-0833">Ubl conjugation pathway</keyword>
<dbReference type="PROSITE" id="PS50089">
    <property type="entry name" value="ZF_RING_2"/>
    <property type="match status" value="1"/>
</dbReference>
<feature type="region of interest" description="Disordered" evidence="8">
    <location>
        <begin position="1"/>
        <end position="69"/>
    </location>
</feature>
<protein>
    <submittedName>
        <fullName evidence="11">Unnamed protein product</fullName>
    </submittedName>
</protein>
<keyword evidence="4 7" id="KW-0863">Zinc-finger</keyword>
<evidence type="ECO:0000256" key="5">
    <source>
        <dbReference type="ARBA" id="ARBA00022786"/>
    </source>
</evidence>
<evidence type="ECO:0000256" key="8">
    <source>
        <dbReference type="SAM" id="MobiDB-lite"/>
    </source>
</evidence>
<feature type="compositionally biased region" description="Pro residues" evidence="8">
    <location>
        <begin position="1"/>
        <end position="10"/>
    </location>
</feature>
<feature type="compositionally biased region" description="Acidic residues" evidence="8">
    <location>
        <begin position="22"/>
        <end position="36"/>
    </location>
</feature>
<feature type="domain" description="RING-type" evidence="9">
    <location>
        <begin position="163"/>
        <end position="211"/>
    </location>
</feature>
<dbReference type="GO" id="GO:0004842">
    <property type="term" value="F:ubiquitin-protein transferase activity"/>
    <property type="evidence" value="ECO:0007669"/>
    <property type="project" value="InterPro"/>
</dbReference>
<dbReference type="InterPro" id="IPR013083">
    <property type="entry name" value="Znf_RING/FYVE/PHD"/>
</dbReference>
<evidence type="ECO:0000313" key="12">
    <source>
        <dbReference type="Proteomes" id="UP001165083"/>
    </source>
</evidence>
<evidence type="ECO:0000256" key="7">
    <source>
        <dbReference type="PROSITE-ProRule" id="PRU00175"/>
    </source>
</evidence>
<dbReference type="GO" id="GO:0016567">
    <property type="term" value="P:protein ubiquitination"/>
    <property type="evidence" value="ECO:0007669"/>
    <property type="project" value="InterPro"/>
</dbReference>
<dbReference type="InterPro" id="IPR031127">
    <property type="entry name" value="E3_UB_ligase_RBR"/>
</dbReference>
<dbReference type="GO" id="GO:0008270">
    <property type="term" value="F:zinc ion binding"/>
    <property type="evidence" value="ECO:0007669"/>
    <property type="project" value="UniProtKB-KW"/>
</dbReference>
<name>A0A9W6X1B5_9STRA</name>
<evidence type="ECO:0000256" key="1">
    <source>
        <dbReference type="ARBA" id="ARBA00022679"/>
    </source>
</evidence>
<feature type="domain" description="RING-type" evidence="10">
    <location>
        <begin position="159"/>
        <end position="224"/>
    </location>
</feature>
<evidence type="ECO:0000313" key="11">
    <source>
        <dbReference type="EMBL" id="GMF26633.1"/>
    </source>
</evidence>
<dbReference type="InterPro" id="IPR048962">
    <property type="entry name" value="ARIH1-like_UBL"/>
</dbReference>
<keyword evidence="12" id="KW-1185">Reference proteome</keyword>
<dbReference type="Pfam" id="PF21235">
    <property type="entry name" value="UBA_ARI1"/>
    <property type="match status" value="1"/>
</dbReference>
<proteinExistence type="predicted"/>
<dbReference type="OrthoDB" id="10009520at2759"/>
<keyword evidence="6" id="KW-0862">Zinc</keyword>
<evidence type="ECO:0000259" key="9">
    <source>
        <dbReference type="PROSITE" id="PS50089"/>
    </source>
</evidence>
<evidence type="ECO:0000256" key="4">
    <source>
        <dbReference type="ARBA" id="ARBA00022771"/>
    </source>
</evidence>
<dbReference type="InterPro" id="IPR044066">
    <property type="entry name" value="TRIAD_supradom"/>
</dbReference>
<organism evidence="11 12">
    <name type="scientific">Phytophthora lilii</name>
    <dbReference type="NCBI Taxonomy" id="2077276"/>
    <lineage>
        <taxon>Eukaryota</taxon>
        <taxon>Sar</taxon>
        <taxon>Stramenopiles</taxon>
        <taxon>Oomycota</taxon>
        <taxon>Peronosporomycetes</taxon>
        <taxon>Peronosporales</taxon>
        <taxon>Peronosporaceae</taxon>
        <taxon>Phytophthora</taxon>
    </lineage>
</organism>
<reference evidence="11" key="1">
    <citation type="submission" date="2023-04" db="EMBL/GenBank/DDBJ databases">
        <title>Phytophthora lilii NBRC 32176.</title>
        <authorList>
            <person name="Ichikawa N."/>
            <person name="Sato H."/>
            <person name="Tonouchi N."/>
        </authorList>
    </citation>
    <scope>NUCLEOTIDE SEQUENCE</scope>
    <source>
        <strain evidence="11">NBRC 32176</strain>
    </source>
</reference>
<evidence type="ECO:0000256" key="6">
    <source>
        <dbReference type="ARBA" id="ARBA00022833"/>
    </source>
</evidence>
<dbReference type="Proteomes" id="UP001165083">
    <property type="component" value="Unassembled WGS sequence"/>
</dbReference>
<dbReference type="InterPro" id="IPR001841">
    <property type="entry name" value="Znf_RING"/>
</dbReference>
<accession>A0A9W6X1B5</accession>